<organism evidence="2 3">
    <name type="scientific">Eiseniibacteriota bacterium</name>
    <dbReference type="NCBI Taxonomy" id="2212470"/>
    <lineage>
        <taxon>Bacteria</taxon>
        <taxon>Candidatus Eiseniibacteriota</taxon>
    </lineage>
</organism>
<dbReference type="SUPFAM" id="SSF57802">
    <property type="entry name" value="Rubredoxin-like"/>
    <property type="match status" value="1"/>
</dbReference>
<evidence type="ECO:0008006" key="4">
    <source>
        <dbReference type="Google" id="ProtNLM"/>
    </source>
</evidence>
<sequence length="77" mass="8702">MQFSETSEATMWTCQNCGYSDETGETFESEFQDMTGETVRYCPECGSDEVFFIEGDEPIEDGSYADGGAWEDEENLH</sequence>
<comment type="caution">
    <text evidence="2">The sequence shown here is derived from an EMBL/GenBank/DDBJ whole genome shotgun (WGS) entry which is preliminary data.</text>
</comment>
<name>A0A7Y2EAF9_UNCEI</name>
<reference evidence="2 3" key="1">
    <citation type="submission" date="2020-03" db="EMBL/GenBank/DDBJ databases">
        <title>Metabolic flexibility allows generalist bacteria to become dominant in a frequently disturbed ecosystem.</title>
        <authorList>
            <person name="Chen Y.-J."/>
            <person name="Leung P.M."/>
            <person name="Bay S.K."/>
            <person name="Hugenholtz P."/>
            <person name="Kessler A.J."/>
            <person name="Shelley G."/>
            <person name="Waite D.W."/>
            <person name="Cook P.L."/>
            <person name="Greening C."/>
        </authorList>
    </citation>
    <scope>NUCLEOTIDE SEQUENCE [LARGE SCALE GENOMIC DNA]</scope>
    <source>
        <strain evidence="2">SS_bin_28</strain>
    </source>
</reference>
<evidence type="ECO:0000313" key="3">
    <source>
        <dbReference type="Proteomes" id="UP000547674"/>
    </source>
</evidence>
<evidence type="ECO:0000256" key="1">
    <source>
        <dbReference type="SAM" id="MobiDB-lite"/>
    </source>
</evidence>
<protein>
    <recommendedName>
        <fullName evidence="4">Rubredoxin-like domain-containing protein</fullName>
    </recommendedName>
</protein>
<dbReference type="EMBL" id="JABDJR010000631">
    <property type="protein sequence ID" value="NNF08219.1"/>
    <property type="molecule type" value="Genomic_DNA"/>
</dbReference>
<dbReference type="Proteomes" id="UP000547674">
    <property type="component" value="Unassembled WGS sequence"/>
</dbReference>
<dbReference type="AlphaFoldDB" id="A0A7Y2EAF9"/>
<gene>
    <name evidence="2" type="ORF">HKN21_15755</name>
</gene>
<feature type="region of interest" description="Disordered" evidence="1">
    <location>
        <begin position="58"/>
        <end position="77"/>
    </location>
</feature>
<accession>A0A7Y2EAF9</accession>
<evidence type="ECO:0000313" key="2">
    <source>
        <dbReference type="EMBL" id="NNF08219.1"/>
    </source>
</evidence>
<proteinExistence type="predicted"/>